<evidence type="ECO:0000313" key="3">
    <source>
        <dbReference type="EMBL" id="SDW81161.1"/>
    </source>
</evidence>
<organism evidence="1 4">
    <name type="scientific">Methanohalophilus halophilus</name>
    <dbReference type="NCBI Taxonomy" id="2177"/>
    <lineage>
        <taxon>Archaea</taxon>
        <taxon>Methanobacteriati</taxon>
        <taxon>Methanobacteriota</taxon>
        <taxon>Stenosarchaea group</taxon>
        <taxon>Methanomicrobia</taxon>
        <taxon>Methanosarcinales</taxon>
        <taxon>Methanosarcinaceae</taxon>
        <taxon>Methanohalophilus</taxon>
    </lineage>
</organism>
<evidence type="ECO:0000313" key="4">
    <source>
        <dbReference type="Proteomes" id="UP000186879"/>
    </source>
</evidence>
<dbReference type="OrthoDB" id="135237at2157"/>
<dbReference type="EMBL" id="CP017921">
    <property type="protein sequence ID" value="APH38145.1"/>
    <property type="molecule type" value="Genomic_DNA"/>
</dbReference>
<dbReference type="EMBL" id="RJJG01000001">
    <property type="protein sequence ID" value="RNI10990.1"/>
    <property type="molecule type" value="Genomic_DNA"/>
</dbReference>
<evidence type="ECO:0000313" key="6">
    <source>
        <dbReference type="Proteomes" id="UP000267921"/>
    </source>
</evidence>
<reference evidence="2 6" key="3">
    <citation type="submission" date="2018-10" db="EMBL/GenBank/DDBJ databases">
        <title>Cultivation of a novel Methanohalophilus strain from Kebrit Deep of the Red Sea and a genomic comparison of members of the genus Methanohalophilus.</title>
        <authorList>
            <person name="Guan Y."/>
            <person name="Ngugi D.K."/>
            <person name="Stingl U."/>
        </authorList>
    </citation>
    <scope>NUCLEOTIDE SEQUENCE [LARGE SCALE GENOMIC DNA]</scope>
    <source>
        <strain evidence="2 6">DSM 3094</strain>
    </source>
</reference>
<reference evidence="3 5" key="2">
    <citation type="submission" date="2016-10" db="EMBL/GenBank/DDBJ databases">
        <authorList>
            <person name="de Groot N.N."/>
        </authorList>
    </citation>
    <scope>NUCLEOTIDE SEQUENCE [LARGE SCALE GENOMIC DNA]</scope>
    <source>
        <strain evidence="3 5">Z-7982</strain>
    </source>
</reference>
<evidence type="ECO:0000313" key="1">
    <source>
        <dbReference type="EMBL" id="APH38145.1"/>
    </source>
</evidence>
<dbReference type="KEGG" id="mhaz:BHR79_00700"/>
<reference evidence="1 4" key="1">
    <citation type="submission" date="2016-10" db="EMBL/GenBank/DDBJ databases">
        <title>Methanohalophilus halophilus.</title>
        <authorList>
            <person name="L'haridon S."/>
        </authorList>
    </citation>
    <scope>NUCLEOTIDE SEQUENCE [LARGE SCALE GENOMIC DNA]</scope>
    <source>
        <strain evidence="1 4">Z-7982</strain>
    </source>
</reference>
<proteinExistence type="predicted"/>
<name>A0A1L3PZX2_9EURY</name>
<gene>
    <name evidence="1" type="ORF">BHR79_00700</name>
    <name evidence="2" type="ORF">EFE40_02100</name>
    <name evidence="3" type="ORF">SAMN04515625_1636</name>
</gene>
<dbReference type="AlphaFoldDB" id="A0A1L3PZX2"/>
<dbReference type="GeneID" id="30582228"/>
<accession>A0A1L3PZX2</accession>
<protein>
    <submittedName>
        <fullName evidence="1">Uncharacterized protein</fullName>
    </submittedName>
</protein>
<dbReference type="Proteomes" id="UP000186879">
    <property type="component" value="Chromosome"/>
</dbReference>
<evidence type="ECO:0000313" key="2">
    <source>
        <dbReference type="EMBL" id="RNI10990.1"/>
    </source>
</evidence>
<keyword evidence="4" id="KW-1185">Reference proteome</keyword>
<dbReference type="Proteomes" id="UP000198669">
    <property type="component" value="Unassembled WGS sequence"/>
</dbReference>
<dbReference type="Proteomes" id="UP000267921">
    <property type="component" value="Unassembled WGS sequence"/>
</dbReference>
<dbReference type="EMBL" id="FNMU01000005">
    <property type="protein sequence ID" value="SDW81161.1"/>
    <property type="molecule type" value="Genomic_DNA"/>
</dbReference>
<dbReference type="RefSeq" id="WP_072560340.1">
    <property type="nucleotide sequence ID" value="NZ_CP017921.1"/>
</dbReference>
<sequence>MEEIDLYLNKINDCTITPSDIDLVIKMLKEDTKKGRIKATKEDIQWFEIYKFGLEEMELEKSGESKMQVGDWRQDLDYSKARFFVDEMDELGLIENVSWHTQGVVIFDIKNIDVYRIHLFKKIKNALCELYSL</sequence>
<evidence type="ECO:0000313" key="5">
    <source>
        <dbReference type="Proteomes" id="UP000198669"/>
    </source>
</evidence>